<dbReference type="InterPro" id="IPR008557">
    <property type="entry name" value="PhoX"/>
</dbReference>
<dbReference type="Gene3D" id="2.120.10.30">
    <property type="entry name" value="TolB, C-terminal domain"/>
    <property type="match status" value="1"/>
</dbReference>
<dbReference type="EMBL" id="CAADFS010000001">
    <property type="protein sequence ID" value="VFK37308.1"/>
    <property type="molecule type" value="Genomic_DNA"/>
</dbReference>
<protein>
    <recommendedName>
        <fullName evidence="2">Tat (Twin-arginine translocation) pathway signal sequence</fullName>
    </recommendedName>
</protein>
<gene>
    <name evidence="1" type="ORF">BECKTC1821D_GA0114238_10014</name>
</gene>
<sequence>MFLFIFMNVGIKNIMHGLDRKNALGQPEFQQMIGRREFLSATGAAGIAAFLTVNPTTKAIAKAIAADAGTRTLLGFNPIPTSTSDEVKVPKGYKTEVLISWGDPIFPDAPAFDRNADAEAWTRQFGDNNDGMSFFSIDDGIGDEGRALLAVNHEFTNYEYLFPHRGKKMTAGEVKKAQAVHGVGIVEIRKENGHWRIDPNGERNRRITANTPMEIRGPAAGHALLKTASDDSGRRVLGALGNCANGRTPWGTYLSCEENFDYYFVSSDQSDPGKTYRRYGISTHDKKGYQWYRFDERFDVAKHPNEPHRFGWVVEIDPMDPASTPRKRTALGRFKHENAAFVIDNDNHVVVYMGDDEHGEHLYRFVSRNRIDPDNPSANRDLLDEGTLYVAEFSGDWGTAKGTGRWIELAWGKHGLTPENGFADRGEVLIFARQAATRVGATPMDRPEWVAVHPDNGHVFCSLTNNEYRGVKDDQPLDAPNPRARNPYGHIARWYPEGGDHGAETFTWDLYVMAGNPTVHKDTPYAGSDNITPENMFNAPDGLGFDGDGRLWILTDANYSNQDDFAGMGNSQMLCANPDTGEIRRFLTGPIACEITGIAFDPDYKTLFVGIQHPGEKGKVSHFPDGGDSIPRSSVLKITREDGGVIGA</sequence>
<reference evidence="1" key="1">
    <citation type="submission" date="2019-02" db="EMBL/GenBank/DDBJ databases">
        <authorList>
            <person name="Gruber-Vodicka R. H."/>
            <person name="Seah K. B. B."/>
        </authorList>
    </citation>
    <scope>NUCLEOTIDE SEQUENCE</scope>
    <source>
        <strain evidence="1">BECK_BZ123</strain>
    </source>
</reference>
<proteinExistence type="predicted"/>
<name>A0A450Y725_9GAMM</name>
<organism evidence="1">
    <name type="scientific">Candidatus Kentrum sp. TC</name>
    <dbReference type="NCBI Taxonomy" id="2126339"/>
    <lineage>
        <taxon>Bacteria</taxon>
        <taxon>Pseudomonadati</taxon>
        <taxon>Pseudomonadota</taxon>
        <taxon>Gammaproteobacteria</taxon>
        <taxon>Candidatus Kentrum</taxon>
    </lineage>
</organism>
<dbReference type="AlphaFoldDB" id="A0A450Y725"/>
<evidence type="ECO:0000313" key="1">
    <source>
        <dbReference type="EMBL" id="VFK37308.1"/>
    </source>
</evidence>
<evidence type="ECO:0008006" key="2">
    <source>
        <dbReference type="Google" id="ProtNLM"/>
    </source>
</evidence>
<dbReference type="PANTHER" id="PTHR35399">
    <property type="entry name" value="SLR8030 PROTEIN"/>
    <property type="match status" value="1"/>
</dbReference>
<dbReference type="SUPFAM" id="SSF63829">
    <property type="entry name" value="Calcium-dependent phosphotriesterase"/>
    <property type="match status" value="1"/>
</dbReference>
<dbReference type="InterPro" id="IPR011042">
    <property type="entry name" value="6-blade_b-propeller_TolB-like"/>
</dbReference>
<dbReference type="PANTHER" id="PTHR35399:SF2">
    <property type="entry name" value="DUF839 DOMAIN-CONTAINING PROTEIN"/>
    <property type="match status" value="1"/>
</dbReference>
<accession>A0A450Y725</accession>
<dbReference type="Pfam" id="PF05787">
    <property type="entry name" value="PhoX"/>
    <property type="match status" value="1"/>
</dbReference>